<feature type="region of interest" description="Disordered" evidence="2">
    <location>
        <begin position="102"/>
        <end position="127"/>
    </location>
</feature>
<evidence type="ECO:0000313" key="4">
    <source>
        <dbReference type="EMBL" id="CAJ1942636.1"/>
    </source>
</evidence>
<gene>
    <name evidence="4" type="ORF">CYCCA115_LOCUS8046</name>
</gene>
<keyword evidence="1" id="KW-0677">Repeat</keyword>
<evidence type="ECO:0000256" key="2">
    <source>
        <dbReference type="SAM" id="MobiDB-lite"/>
    </source>
</evidence>
<dbReference type="Pfam" id="PF20710">
    <property type="entry name" value="DUF6824"/>
    <property type="match status" value="1"/>
</dbReference>
<proteinExistence type="predicted"/>
<feature type="compositionally biased region" description="Polar residues" evidence="2">
    <location>
        <begin position="237"/>
        <end position="247"/>
    </location>
</feature>
<evidence type="ECO:0000256" key="1">
    <source>
        <dbReference type="ARBA" id="ARBA00022737"/>
    </source>
</evidence>
<dbReference type="PANTHER" id="PTHR43215">
    <property type="entry name" value="RADIAL SPOKE HEAD 1 HOMOLOG"/>
    <property type="match status" value="1"/>
</dbReference>
<evidence type="ECO:0000313" key="5">
    <source>
        <dbReference type="Proteomes" id="UP001295423"/>
    </source>
</evidence>
<dbReference type="AlphaFoldDB" id="A0AAD2CV21"/>
<dbReference type="Pfam" id="PF02493">
    <property type="entry name" value="MORN"/>
    <property type="match status" value="4"/>
</dbReference>
<reference evidence="4" key="1">
    <citation type="submission" date="2023-08" db="EMBL/GenBank/DDBJ databases">
        <authorList>
            <person name="Audoor S."/>
            <person name="Bilcke G."/>
        </authorList>
    </citation>
    <scope>NUCLEOTIDE SEQUENCE</scope>
</reference>
<feature type="region of interest" description="Disordered" evidence="2">
    <location>
        <begin position="237"/>
        <end position="274"/>
    </location>
</feature>
<comment type="caution">
    <text evidence="4">The sequence shown here is derived from an EMBL/GenBank/DDBJ whole genome shotgun (WGS) entry which is preliminary data.</text>
</comment>
<sequence>MILDNDILCRRGKGGHPGNSNLRGKTKAMFVEYEAGNKQTKKKIADDLVLEVQVNGGRFMGWDEDNPRYFEMSNRDAVKVVKTGFDRFKHKLSKGRAKQQLAQKTSSAIKDVGSGEAPCKKKPSNGNEIATLEPIDEVMVDSLGSLSDNLYRELLQDLYGPFEDELAVQNKPLRDEGDDSARGRLLALLSDEGSEQLAEAVLSIVNSSAGPDIATSATRSSISLTLDYQAQTTLKKAKKSLQQPQWRQSKRPRRNAPGITKEDGGSQPDDALGKVGALKDDLSKSIYSSQLVRPLTTERVMAKIKIEKQLRVGNKNDREYTGSTLEGKPHGSGFMIFKNGKILCGNWLHGVFEGQGCALYENGDTCFGSFLENKVHGYATYKTTFTKYVGQYHMNKRHGKGVLNDMEMGIYNGDFVDGKFEGLGVHTPISGNIQKFRKLENQEGQWQC</sequence>
<dbReference type="InterPro" id="IPR003409">
    <property type="entry name" value="MORN"/>
</dbReference>
<feature type="domain" description="DUF6824" evidence="3">
    <location>
        <begin position="6"/>
        <end position="79"/>
    </location>
</feature>
<dbReference type="PANTHER" id="PTHR43215:SF14">
    <property type="entry name" value="RADIAL SPOKE HEAD 1 HOMOLOG"/>
    <property type="match status" value="1"/>
</dbReference>
<dbReference type="SUPFAM" id="SSF82185">
    <property type="entry name" value="Histone H3 K4-specific methyltransferase SET7/9 N-terminal domain"/>
    <property type="match status" value="1"/>
</dbReference>
<dbReference type="Gene3D" id="2.20.110.10">
    <property type="entry name" value="Histone H3 K4-specific methyltransferase SET7/9 N-terminal domain"/>
    <property type="match status" value="1"/>
</dbReference>
<protein>
    <recommendedName>
        <fullName evidence="3">DUF6824 domain-containing protein</fullName>
    </recommendedName>
</protein>
<dbReference type="EMBL" id="CAKOGP040001112">
    <property type="protein sequence ID" value="CAJ1942636.1"/>
    <property type="molecule type" value="Genomic_DNA"/>
</dbReference>
<accession>A0AAD2CV21</accession>
<organism evidence="4 5">
    <name type="scientific">Cylindrotheca closterium</name>
    <dbReference type="NCBI Taxonomy" id="2856"/>
    <lineage>
        <taxon>Eukaryota</taxon>
        <taxon>Sar</taxon>
        <taxon>Stramenopiles</taxon>
        <taxon>Ochrophyta</taxon>
        <taxon>Bacillariophyta</taxon>
        <taxon>Bacillariophyceae</taxon>
        <taxon>Bacillariophycidae</taxon>
        <taxon>Bacillariales</taxon>
        <taxon>Bacillariaceae</taxon>
        <taxon>Cylindrotheca</taxon>
    </lineage>
</organism>
<dbReference type="InterPro" id="IPR049227">
    <property type="entry name" value="DUF6824"/>
</dbReference>
<dbReference type="SMART" id="SM00698">
    <property type="entry name" value="MORN"/>
    <property type="match status" value="4"/>
</dbReference>
<name>A0AAD2CV21_9STRA</name>
<dbReference type="Proteomes" id="UP001295423">
    <property type="component" value="Unassembled WGS sequence"/>
</dbReference>
<evidence type="ECO:0000259" key="3">
    <source>
        <dbReference type="Pfam" id="PF20710"/>
    </source>
</evidence>
<keyword evidence="5" id="KW-1185">Reference proteome</keyword>